<sequence>MRIINKPFVVQFDNQKSRVVSEKSIELVLLLYLEDVPVPDIDLNFFYDNIEVNWVPKISDGVIPQRYEPKIIDILFTKTNETQITIHFSEVNFLLESMYEINIHQLLLNSCPNFINFNPPLKKLITFNCANFSPNLCKKASMKLSDKDNNHQNETYNPQCLSIDRWSAALQKFSDGNAHALVYVEYPLIEEDKMNKLFKYVAFLGPCLKGREIVDNKCEMKISKTQRKTMCSPRRKNCTGKSSVKFSKVDFGTANYAILICTVLYEQFTDSWDYSKLNFSASLGEVINYSPEDEAIHKESYNITIHRRTVIAYGTLVLVLIVMLLWMYISKIRQKYAKPIIELSAIAQKKISHSKSFNNFFTPGDLNIKFDKPIAYGLTSTIYKGHFAAHVEAPAFRNCMMDESKKITIKVPKPCANEKERHQLNNELIINKHLSHHSKIVNFLGTTSIANEKVPIFEYCSRRDLKSFLDLSRKHVTYLQTLGYEIGVCDHLTVAEMNEELIVTLKNAIGIGIQVICGMEYLQSKEIIHCSLRSKNVFLTKNFSVKIANFGKSFLISDLPRRQKQFSGMMDILDDENYRWLPTETVKDNKYSHKVMIWAFATFMQEVLTLGGFPYAAKVSSREGYINFVSNNNCRLSKSENCPLNVYAIQQSCWLNTREDRPKVVNLKNSFVNMYKNISTTDYVKNYNFVPEPDSSIYQDYFETNSQIPMIDRALSLESDYCLNSTTPRTPPNKHNFLSETERLLGFTKYD</sequence>
<proteinExistence type="predicted"/>
<dbReference type="WBParaSite" id="RSKR_0000692000.1">
    <property type="protein sequence ID" value="RSKR_0000692000.1"/>
    <property type="gene ID" value="RSKR_0000692000"/>
</dbReference>
<evidence type="ECO:0000313" key="1">
    <source>
        <dbReference type="Proteomes" id="UP000095286"/>
    </source>
</evidence>
<name>A0AC35U2Q3_9BILA</name>
<protein>
    <submittedName>
        <fullName evidence="2">Protein kinase domain-containing protein</fullName>
    </submittedName>
</protein>
<accession>A0AC35U2Q3</accession>
<reference evidence="2" key="1">
    <citation type="submission" date="2016-11" db="UniProtKB">
        <authorList>
            <consortium name="WormBaseParasite"/>
        </authorList>
    </citation>
    <scope>IDENTIFICATION</scope>
    <source>
        <strain evidence="2">KR3021</strain>
    </source>
</reference>
<dbReference type="Proteomes" id="UP000095286">
    <property type="component" value="Unplaced"/>
</dbReference>
<evidence type="ECO:0000313" key="2">
    <source>
        <dbReference type="WBParaSite" id="RSKR_0000692000.1"/>
    </source>
</evidence>
<organism evidence="1 2">
    <name type="scientific">Rhabditophanes sp. KR3021</name>
    <dbReference type="NCBI Taxonomy" id="114890"/>
    <lineage>
        <taxon>Eukaryota</taxon>
        <taxon>Metazoa</taxon>
        <taxon>Ecdysozoa</taxon>
        <taxon>Nematoda</taxon>
        <taxon>Chromadorea</taxon>
        <taxon>Rhabditida</taxon>
        <taxon>Tylenchina</taxon>
        <taxon>Panagrolaimomorpha</taxon>
        <taxon>Strongyloidoidea</taxon>
        <taxon>Alloionematidae</taxon>
        <taxon>Rhabditophanes</taxon>
    </lineage>
</organism>